<dbReference type="Gene3D" id="2.60.40.1120">
    <property type="entry name" value="Carboxypeptidase-like, regulatory domain"/>
    <property type="match status" value="1"/>
</dbReference>
<dbReference type="Pfam" id="PF07715">
    <property type="entry name" value="Plug"/>
    <property type="match status" value="1"/>
</dbReference>
<protein>
    <submittedName>
        <fullName evidence="6">TonB-dependent receptor</fullName>
    </submittedName>
</protein>
<dbReference type="Pfam" id="PF13715">
    <property type="entry name" value="CarbopepD_reg_2"/>
    <property type="match status" value="1"/>
</dbReference>
<dbReference type="PANTHER" id="PTHR40980">
    <property type="entry name" value="PLUG DOMAIN-CONTAINING PROTEIN"/>
    <property type="match status" value="1"/>
</dbReference>
<name>A0A2W7RW01_9BACT</name>
<dbReference type="Gene3D" id="2.170.130.10">
    <property type="entry name" value="TonB-dependent receptor, plug domain"/>
    <property type="match status" value="1"/>
</dbReference>
<evidence type="ECO:0000313" key="7">
    <source>
        <dbReference type="Proteomes" id="UP000249720"/>
    </source>
</evidence>
<evidence type="ECO:0000256" key="4">
    <source>
        <dbReference type="SAM" id="SignalP"/>
    </source>
</evidence>
<dbReference type="InterPro" id="IPR037066">
    <property type="entry name" value="Plug_dom_sf"/>
</dbReference>
<proteinExistence type="predicted"/>
<evidence type="ECO:0000256" key="2">
    <source>
        <dbReference type="ARBA" id="ARBA00023136"/>
    </source>
</evidence>
<dbReference type="EMBL" id="QKZV01000002">
    <property type="protein sequence ID" value="PZX64641.1"/>
    <property type="molecule type" value="Genomic_DNA"/>
</dbReference>
<dbReference type="InterPro" id="IPR012910">
    <property type="entry name" value="Plug_dom"/>
</dbReference>
<evidence type="ECO:0000256" key="3">
    <source>
        <dbReference type="ARBA" id="ARBA00023237"/>
    </source>
</evidence>
<keyword evidence="7" id="KW-1185">Reference proteome</keyword>
<accession>A0A2W7RW01</accession>
<evidence type="ECO:0000259" key="5">
    <source>
        <dbReference type="Pfam" id="PF07715"/>
    </source>
</evidence>
<dbReference type="SUPFAM" id="SSF49464">
    <property type="entry name" value="Carboxypeptidase regulatory domain-like"/>
    <property type="match status" value="1"/>
</dbReference>
<dbReference type="Gene3D" id="2.40.170.20">
    <property type="entry name" value="TonB-dependent receptor, beta-barrel domain"/>
    <property type="match status" value="1"/>
</dbReference>
<dbReference type="PANTHER" id="PTHR40980:SF5">
    <property type="entry name" value="TONB-DEPENDENT RECEPTOR"/>
    <property type="match status" value="1"/>
</dbReference>
<dbReference type="OrthoDB" id="9768470at2"/>
<evidence type="ECO:0000256" key="1">
    <source>
        <dbReference type="ARBA" id="ARBA00004442"/>
    </source>
</evidence>
<organism evidence="6 7">
    <name type="scientific">Hydrotalea sandarakina</name>
    <dbReference type="NCBI Taxonomy" id="1004304"/>
    <lineage>
        <taxon>Bacteria</taxon>
        <taxon>Pseudomonadati</taxon>
        <taxon>Bacteroidota</taxon>
        <taxon>Chitinophagia</taxon>
        <taxon>Chitinophagales</taxon>
        <taxon>Chitinophagaceae</taxon>
        <taxon>Hydrotalea</taxon>
    </lineage>
</organism>
<dbReference type="RefSeq" id="WP_111293797.1">
    <property type="nucleotide sequence ID" value="NZ_QKZV01000002.1"/>
</dbReference>
<keyword evidence="6" id="KW-0675">Receptor</keyword>
<keyword evidence="4" id="KW-0732">Signal</keyword>
<feature type="chain" id="PRO_5015900357" evidence="4">
    <location>
        <begin position="20"/>
        <end position="936"/>
    </location>
</feature>
<sequence>MKKVILLLSCFLSYTLVYAQMVTVQGKVNGSKNEPLAGATITISGANTTQVIKSNVDGFFSFKAIVGQKYTLQISYVGYQTKTITDVTAETNGEPLAIHMEDAGNNLGDVTVKSAARTQAKVETINSAIQYQKNTAVVAQVLSAEAIKRTPDRNTGEVLKRIPGLSVIDGRYLVVRGLADRYNQAMLNGILLSTTEPDRKTFAFDIFPSNIIDNIIINKTFLPEYSGEWAGGLVQITTNDVPLKKFMEVQVGTGINTQTIGHDFYNYKGGKLDFLGFDDGTRALPAGIPTKSVFNDLSPEEKTNWGKRFENIWSANAQNNNLALISKNFRIAGGFNTTMGVRNKLGGVFALNYNLSPRRTFFENRIYSFSNSQASINFDYTNNKYANDVLWGALGSLTLQLGNYNKLSWKNIFNVNTSDYTTERTGKDFETNSTTGDNIRATELAFKANTYYNTNLSGEHFIRPFQIKLDWFASFAILDQYIPDQRRIQYNQEDPLVPTSPYELLISASKTSQRSGSRYYGFLNDYIYTTGGNITKSYRVKNQLQTIKAGYFFQVKDRLFDSRPFAIYLPIDNPALRLQQPDVVFSPQNFGNGTDNKFAFNEIYDIRYRYLANSILNAGFVQVDNQLLNNKLRVIWGARVENFDQLLGSVRKADPRYLHTEKLDVLPGFNATYKVNNKVNIRLAGSQTVIRPEFRELSSFAFYDFDLGATITGNPNLPRTKISNIDLRYELYPRAGEIFNVGVFYKYFQNPTELYFNNTGAGSSGTFNYISPDNAQSVGAEVEFRKRLDMFYALKNFTVQGNLSYIYNRVPSLDRPMQGQSPYLLNIGLQYDVPRLGLNTTLLYNQIGRRIYYVGGSDNPPVWEAPRPLLDLQVAKKVLKNRGEIKLNISDIINQEARFYHDLNDNKKYDAGVDALAIRRKYGTNINVAFAYSIIK</sequence>
<dbReference type="InterPro" id="IPR036942">
    <property type="entry name" value="Beta-barrel_TonB_sf"/>
</dbReference>
<dbReference type="InterPro" id="IPR008969">
    <property type="entry name" value="CarboxyPept-like_regulatory"/>
</dbReference>
<feature type="domain" description="TonB-dependent receptor plug" evidence="5">
    <location>
        <begin position="133"/>
        <end position="219"/>
    </location>
</feature>
<dbReference type="SUPFAM" id="SSF56935">
    <property type="entry name" value="Porins"/>
    <property type="match status" value="1"/>
</dbReference>
<comment type="subcellular location">
    <subcellularLocation>
        <location evidence="1">Cell outer membrane</location>
    </subcellularLocation>
</comment>
<keyword evidence="3" id="KW-0998">Cell outer membrane</keyword>
<dbReference type="AlphaFoldDB" id="A0A2W7RW01"/>
<gene>
    <name evidence="6" type="ORF">LX80_00839</name>
</gene>
<evidence type="ECO:0000313" key="6">
    <source>
        <dbReference type="EMBL" id="PZX64641.1"/>
    </source>
</evidence>
<keyword evidence="2" id="KW-0472">Membrane</keyword>
<dbReference type="Proteomes" id="UP000249720">
    <property type="component" value="Unassembled WGS sequence"/>
</dbReference>
<comment type="caution">
    <text evidence="6">The sequence shown here is derived from an EMBL/GenBank/DDBJ whole genome shotgun (WGS) entry which is preliminary data.</text>
</comment>
<dbReference type="GO" id="GO:0009279">
    <property type="term" value="C:cell outer membrane"/>
    <property type="evidence" value="ECO:0007669"/>
    <property type="project" value="UniProtKB-SubCell"/>
</dbReference>
<reference evidence="6 7" key="1">
    <citation type="submission" date="2018-06" db="EMBL/GenBank/DDBJ databases">
        <title>Genomic Encyclopedia of Archaeal and Bacterial Type Strains, Phase II (KMG-II): from individual species to whole genera.</title>
        <authorList>
            <person name="Goeker M."/>
        </authorList>
    </citation>
    <scope>NUCLEOTIDE SEQUENCE [LARGE SCALE GENOMIC DNA]</scope>
    <source>
        <strain evidence="6 7">DSM 23241</strain>
    </source>
</reference>
<feature type="signal peptide" evidence="4">
    <location>
        <begin position="1"/>
        <end position="19"/>
    </location>
</feature>